<dbReference type="InterPro" id="IPR050832">
    <property type="entry name" value="Bact_Acetyltransf"/>
</dbReference>
<dbReference type="InterPro" id="IPR016181">
    <property type="entry name" value="Acyl_CoA_acyltransferase"/>
</dbReference>
<evidence type="ECO:0000256" key="1">
    <source>
        <dbReference type="ARBA" id="ARBA00022679"/>
    </source>
</evidence>
<evidence type="ECO:0000313" key="5">
    <source>
        <dbReference type="Proteomes" id="UP000541636"/>
    </source>
</evidence>
<dbReference type="PROSITE" id="PS51186">
    <property type="entry name" value="GNAT"/>
    <property type="match status" value="1"/>
</dbReference>
<keyword evidence="5" id="KW-1185">Reference proteome</keyword>
<dbReference type="CDD" id="cd04301">
    <property type="entry name" value="NAT_SF"/>
    <property type="match status" value="1"/>
</dbReference>
<evidence type="ECO:0000259" key="3">
    <source>
        <dbReference type="PROSITE" id="PS51186"/>
    </source>
</evidence>
<keyword evidence="2" id="KW-0012">Acyltransferase</keyword>
<comment type="caution">
    <text evidence="4">The sequence shown here is derived from an EMBL/GenBank/DDBJ whole genome shotgun (WGS) entry which is preliminary data.</text>
</comment>
<gene>
    <name evidence="4" type="ORF">HF690_02610</name>
</gene>
<proteinExistence type="predicted"/>
<reference evidence="4 5" key="1">
    <citation type="journal article" date="2017" name="Int. J. Syst. Evol. Microbiol.">
        <title>Oleiagrimonas citrea sp. nov., a marine bacterium isolated from tidal flat sediment and emended description of the genus Oleiagrimonas Fang et al. 2015 and Oleiagrimonas soli.</title>
        <authorList>
            <person name="Yang S.H."/>
            <person name="Seo H.S."/>
            <person name="Seong C.N."/>
            <person name="Kwon K.K."/>
        </authorList>
    </citation>
    <scope>NUCLEOTIDE SEQUENCE [LARGE SCALE GENOMIC DNA]</scope>
    <source>
        <strain evidence="4 5">MEBiC09124</strain>
    </source>
</reference>
<protein>
    <submittedName>
        <fullName evidence="4">GNAT family N-acetyltransferase</fullName>
    </submittedName>
</protein>
<evidence type="ECO:0000313" key="4">
    <source>
        <dbReference type="EMBL" id="NKZ37841.1"/>
    </source>
</evidence>
<accession>A0A846ZKC2</accession>
<sequence>MSVVVRQATIEDLEQLAPLFDSFRQFCQQKADVRLAHAFLAERIQREESLILVAELSDRLAGFTQLYPSFSSVDASRTFILSDLFVAPEARRKGVAQALLAKAVQVARTRGAASLSLSTARANQQAKKLYGSQGWKQDDFFLHYNLAL</sequence>
<dbReference type="InterPro" id="IPR000182">
    <property type="entry name" value="GNAT_dom"/>
</dbReference>
<dbReference type="RefSeq" id="WP_168608339.1">
    <property type="nucleotide sequence ID" value="NZ_JAAZQD010000001.1"/>
</dbReference>
<keyword evidence="1 4" id="KW-0808">Transferase</keyword>
<organism evidence="4 5">
    <name type="scientific">Oleiagrimonas citrea</name>
    <dbReference type="NCBI Taxonomy" id="1665687"/>
    <lineage>
        <taxon>Bacteria</taxon>
        <taxon>Pseudomonadati</taxon>
        <taxon>Pseudomonadota</taxon>
        <taxon>Gammaproteobacteria</taxon>
        <taxon>Lysobacterales</taxon>
        <taxon>Rhodanobacteraceae</taxon>
        <taxon>Oleiagrimonas</taxon>
    </lineage>
</organism>
<dbReference type="Gene3D" id="3.40.630.30">
    <property type="match status" value="1"/>
</dbReference>
<feature type="domain" description="N-acetyltransferase" evidence="3">
    <location>
        <begin position="3"/>
        <end position="148"/>
    </location>
</feature>
<name>A0A846ZKC2_9GAMM</name>
<dbReference type="Pfam" id="PF00583">
    <property type="entry name" value="Acetyltransf_1"/>
    <property type="match status" value="1"/>
</dbReference>
<dbReference type="AlphaFoldDB" id="A0A846ZKC2"/>
<dbReference type="SUPFAM" id="SSF55729">
    <property type="entry name" value="Acyl-CoA N-acyltransferases (Nat)"/>
    <property type="match status" value="1"/>
</dbReference>
<dbReference type="PANTHER" id="PTHR43877">
    <property type="entry name" value="AMINOALKYLPHOSPHONATE N-ACETYLTRANSFERASE-RELATED-RELATED"/>
    <property type="match status" value="1"/>
</dbReference>
<evidence type="ECO:0000256" key="2">
    <source>
        <dbReference type="ARBA" id="ARBA00023315"/>
    </source>
</evidence>
<dbReference type="EMBL" id="JAAZQD010000001">
    <property type="protein sequence ID" value="NKZ37841.1"/>
    <property type="molecule type" value="Genomic_DNA"/>
</dbReference>
<dbReference type="GO" id="GO:0016747">
    <property type="term" value="F:acyltransferase activity, transferring groups other than amino-acyl groups"/>
    <property type="evidence" value="ECO:0007669"/>
    <property type="project" value="InterPro"/>
</dbReference>
<dbReference type="Proteomes" id="UP000541636">
    <property type="component" value="Unassembled WGS sequence"/>
</dbReference>